<evidence type="ECO:0000313" key="12">
    <source>
        <dbReference type="Proteomes" id="UP001519307"/>
    </source>
</evidence>
<dbReference type="NCBIfam" id="TIGR00966">
    <property type="entry name" value="transloc_SecF"/>
    <property type="match status" value="1"/>
</dbReference>
<evidence type="ECO:0000313" key="11">
    <source>
        <dbReference type="EMBL" id="MBP2032504.1"/>
    </source>
</evidence>
<accession>A0ABS4KR49</accession>
<comment type="caution">
    <text evidence="11">The sequence shown here is derived from an EMBL/GenBank/DDBJ whole genome shotgun (WGS) entry which is preliminary data.</text>
</comment>
<keyword evidence="12" id="KW-1185">Reference proteome</keyword>
<reference evidence="11 12" key="1">
    <citation type="submission" date="2021-03" db="EMBL/GenBank/DDBJ databases">
        <title>Genomic Encyclopedia of Type Strains, Phase IV (KMG-IV): sequencing the most valuable type-strain genomes for metagenomic binning, comparative biology and taxonomic classification.</title>
        <authorList>
            <person name="Goeker M."/>
        </authorList>
    </citation>
    <scope>NUCLEOTIDE SEQUENCE [LARGE SCALE GENOMIC DNA]</scope>
    <source>
        <strain evidence="11 12">DSM 28783</strain>
    </source>
</reference>
<evidence type="ECO:0000256" key="5">
    <source>
        <dbReference type="ARBA" id="ARBA00022927"/>
    </source>
</evidence>
<feature type="domain" description="Protein export membrane protein SecD/SecF C-terminal" evidence="10">
    <location>
        <begin position="98"/>
        <end position="280"/>
    </location>
</feature>
<dbReference type="InterPro" id="IPR005665">
    <property type="entry name" value="SecF_bac"/>
</dbReference>
<dbReference type="Proteomes" id="UP001519307">
    <property type="component" value="Unassembled WGS sequence"/>
</dbReference>
<evidence type="ECO:0000256" key="6">
    <source>
        <dbReference type="ARBA" id="ARBA00022989"/>
    </source>
</evidence>
<dbReference type="PRINTS" id="PR01755">
    <property type="entry name" value="SECFTRNLCASE"/>
</dbReference>
<evidence type="ECO:0000256" key="4">
    <source>
        <dbReference type="ARBA" id="ARBA00022692"/>
    </source>
</evidence>
<dbReference type="PANTHER" id="PTHR30081:SF8">
    <property type="entry name" value="PROTEIN TRANSLOCASE SUBUNIT SECF"/>
    <property type="match status" value="1"/>
</dbReference>
<evidence type="ECO:0000259" key="10">
    <source>
        <dbReference type="Pfam" id="PF02355"/>
    </source>
</evidence>
<sequence>MNGIYKIIEKRKIWFTISLIIIAVGIFTMATKGLEYGLDFKGGTVVEINIGGTFNKNDVDSIIKKYSDNFQSTKTNEHSVTIKSTNLSNNNVSSIVKAIKSKYKKSSLTSQNNIGASIGKEARVNAIEAIIVAICAMFIYIGIRFELSFGIAAIIGLIHNVLVMLSVYAVLRVSIDSSFIAAALTVIGYSVHDTIVVFDRIRENQKYMRREDPELIADASVTQTLARSINTVLTVVITLTSVYILVPSVRNFSEPILVGIISGCYSSICIASPSWVLIKKHLAKSKKLKAVEDKTN</sequence>
<feature type="transmembrane region" description="Helical" evidence="9">
    <location>
        <begin position="150"/>
        <end position="171"/>
    </location>
</feature>
<keyword evidence="4 9" id="KW-0812">Transmembrane</keyword>
<dbReference type="Pfam" id="PF07549">
    <property type="entry name" value="Sec_GG"/>
    <property type="match status" value="1"/>
</dbReference>
<dbReference type="EMBL" id="JAGGLM010000005">
    <property type="protein sequence ID" value="MBP2032504.1"/>
    <property type="molecule type" value="Genomic_DNA"/>
</dbReference>
<comment type="similarity">
    <text evidence="9">Belongs to the SecD/SecF family. SecF subfamily.</text>
</comment>
<keyword evidence="6 9" id="KW-1133">Transmembrane helix</keyword>
<comment type="subcellular location">
    <subcellularLocation>
        <location evidence="1 9">Cell membrane</location>
        <topology evidence="1 9">Multi-pass membrane protein</topology>
    </subcellularLocation>
</comment>
<feature type="transmembrane region" description="Helical" evidence="9">
    <location>
        <begin position="232"/>
        <end position="250"/>
    </location>
</feature>
<dbReference type="Gene3D" id="1.20.1640.10">
    <property type="entry name" value="Multidrug efflux transporter AcrB transmembrane domain"/>
    <property type="match status" value="1"/>
</dbReference>
<evidence type="ECO:0000256" key="1">
    <source>
        <dbReference type="ARBA" id="ARBA00004651"/>
    </source>
</evidence>
<keyword evidence="5 9" id="KW-0653">Protein transport</keyword>
<dbReference type="HAMAP" id="MF_01464_B">
    <property type="entry name" value="SecF_B"/>
    <property type="match status" value="1"/>
</dbReference>
<evidence type="ECO:0000256" key="3">
    <source>
        <dbReference type="ARBA" id="ARBA00022475"/>
    </source>
</evidence>
<feature type="transmembrane region" description="Helical" evidence="9">
    <location>
        <begin position="256"/>
        <end position="278"/>
    </location>
</feature>
<evidence type="ECO:0000256" key="2">
    <source>
        <dbReference type="ARBA" id="ARBA00022448"/>
    </source>
</evidence>
<dbReference type="Pfam" id="PF02355">
    <property type="entry name" value="SecD_SecF_C"/>
    <property type="match status" value="1"/>
</dbReference>
<evidence type="ECO:0000256" key="7">
    <source>
        <dbReference type="ARBA" id="ARBA00023010"/>
    </source>
</evidence>
<keyword evidence="7 9" id="KW-0811">Translocation</keyword>
<keyword evidence="8 9" id="KW-0472">Membrane</keyword>
<dbReference type="SUPFAM" id="SSF82866">
    <property type="entry name" value="Multidrug efflux transporter AcrB transmembrane domain"/>
    <property type="match status" value="1"/>
</dbReference>
<keyword evidence="2 9" id="KW-0813">Transport</keyword>
<comment type="subunit">
    <text evidence="9">Forms a complex with SecD. Part of the essential Sec protein translocation apparatus which comprises SecA, SecYEG and auxiliary proteins SecDF. Other proteins may also be involved.</text>
</comment>
<proteinExistence type="inferred from homology"/>
<comment type="function">
    <text evidence="9">Part of the Sec protein translocase complex. Interacts with the SecYEG preprotein conducting channel. SecDF uses the proton motive force (PMF) to complete protein translocation after the ATP-dependent function of SecA.</text>
</comment>
<dbReference type="InterPro" id="IPR022645">
    <property type="entry name" value="SecD/SecF_bac"/>
</dbReference>
<keyword evidence="3 9" id="KW-1003">Cell membrane</keyword>
<dbReference type="InterPro" id="IPR048634">
    <property type="entry name" value="SecD_SecF_C"/>
</dbReference>
<dbReference type="InterPro" id="IPR022646">
    <property type="entry name" value="SecD/SecF_CS"/>
</dbReference>
<dbReference type="PANTHER" id="PTHR30081">
    <property type="entry name" value="PROTEIN-EXPORT MEMBRANE PROTEIN SEC"/>
    <property type="match status" value="1"/>
</dbReference>
<protein>
    <recommendedName>
        <fullName evidence="9">Protein-export membrane protein SecF</fullName>
    </recommendedName>
</protein>
<name>A0ABS4KR49_9CLOT</name>
<organism evidence="11 12">
    <name type="scientific">Clostridium algifaecis</name>
    <dbReference type="NCBI Taxonomy" id="1472040"/>
    <lineage>
        <taxon>Bacteria</taxon>
        <taxon>Bacillati</taxon>
        <taxon>Bacillota</taxon>
        <taxon>Clostridia</taxon>
        <taxon>Eubacteriales</taxon>
        <taxon>Clostridiaceae</taxon>
        <taxon>Clostridium</taxon>
    </lineage>
</organism>
<gene>
    <name evidence="9" type="primary">secF</name>
    <name evidence="11" type="ORF">J2Z42_001176</name>
</gene>
<feature type="transmembrane region" description="Helical" evidence="9">
    <location>
        <begin position="126"/>
        <end position="143"/>
    </location>
</feature>
<evidence type="ECO:0000256" key="8">
    <source>
        <dbReference type="ARBA" id="ARBA00023136"/>
    </source>
</evidence>
<evidence type="ECO:0000256" key="9">
    <source>
        <dbReference type="HAMAP-Rule" id="MF_01464"/>
    </source>
</evidence>
<feature type="transmembrane region" description="Helical" evidence="9">
    <location>
        <begin position="177"/>
        <end position="198"/>
    </location>
</feature>
<feature type="transmembrane region" description="Helical" evidence="9">
    <location>
        <begin position="12"/>
        <end position="30"/>
    </location>
</feature>
<dbReference type="InterPro" id="IPR022813">
    <property type="entry name" value="SecD/SecF_arch_bac"/>
</dbReference>